<dbReference type="InterPro" id="IPR005519">
    <property type="entry name" value="Acid_phosphat_B-like"/>
</dbReference>
<dbReference type="Pfam" id="PF03767">
    <property type="entry name" value="Acid_phosphat_B"/>
    <property type="match status" value="1"/>
</dbReference>
<evidence type="ECO:0000256" key="2">
    <source>
        <dbReference type="SAM" id="SignalP"/>
    </source>
</evidence>
<feature type="chain" id="PRO_5042463459" evidence="2">
    <location>
        <begin position="22"/>
        <end position="247"/>
    </location>
</feature>
<evidence type="ECO:0000256" key="1">
    <source>
        <dbReference type="ARBA" id="ARBA00022729"/>
    </source>
</evidence>
<dbReference type="RefSeq" id="WP_013922980.1">
    <property type="nucleotide sequence ID" value="NZ_CP076680.1"/>
</dbReference>
<organism evidence="3 4">
    <name type="scientific">Francisella salimarina</name>
    <dbReference type="NCBI Taxonomy" id="2599927"/>
    <lineage>
        <taxon>Bacteria</taxon>
        <taxon>Pseudomonadati</taxon>
        <taxon>Pseudomonadota</taxon>
        <taxon>Gammaproteobacteria</taxon>
        <taxon>Thiotrichales</taxon>
        <taxon>Francisellaceae</taxon>
        <taxon>Francisella</taxon>
    </lineage>
</organism>
<dbReference type="InterPro" id="IPR023214">
    <property type="entry name" value="HAD_sf"/>
</dbReference>
<evidence type="ECO:0000313" key="3">
    <source>
        <dbReference type="EMBL" id="QWU98605.1"/>
    </source>
</evidence>
<feature type="signal peptide" evidence="2">
    <location>
        <begin position="1"/>
        <end position="21"/>
    </location>
</feature>
<dbReference type="InterPro" id="IPR006423">
    <property type="entry name" value="Lipo_e_P4"/>
</dbReference>
<evidence type="ECO:0000313" key="4">
    <source>
        <dbReference type="Proteomes" id="UP000683421"/>
    </source>
</evidence>
<accession>A0AAJ4NM88</accession>
<name>A0AAJ4NM88_9GAMM</name>
<dbReference type="SFLD" id="SFLDG01125">
    <property type="entry name" value="C1.1:_Acid_Phosphatase_Like"/>
    <property type="match status" value="1"/>
</dbReference>
<dbReference type="InterPro" id="IPR036412">
    <property type="entry name" value="HAD-like_sf"/>
</dbReference>
<dbReference type="Gene3D" id="3.40.50.1000">
    <property type="entry name" value="HAD superfamily/HAD-like"/>
    <property type="match status" value="1"/>
</dbReference>
<dbReference type="GO" id="GO:0009279">
    <property type="term" value="C:cell outer membrane"/>
    <property type="evidence" value="ECO:0007669"/>
    <property type="project" value="InterPro"/>
</dbReference>
<dbReference type="Proteomes" id="UP000683421">
    <property type="component" value="Chromosome"/>
</dbReference>
<sequence length="247" mass="28659">MKKAILFVFVALQFCCASGYATTCDSPNIDGVKWYHDSDERRALYLEIYNLAGHRIEYQVEKQHLKKGTWGIILDVDETVLDNSWQEYDNYKDYSYSEQKFREGIVEQRAKGLPGAAMLTNKVHELGGYVSFVTNRYGSDDKIIKATEENLTKEGIYYDQILFSNDSVKKPHDKNARFEAVITGKYSDNIIFTKKLPAHSVIAYFGDNIQDFPKMTQENMRKVDNDKYSVFGKKYYIFPNPMYGSWQ</sequence>
<proteinExistence type="predicted"/>
<dbReference type="EMBL" id="CP076680">
    <property type="protein sequence ID" value="QWU98605.1"/>
    <property type="molecule type" value="Genomic_DNA"/>
</dbReference>
<dbReference type="KEGG" id="fsr:KQR59_05675"/>
<protein>
    <submittedName>
        <fullName evidence="3">5'-nucleotidase, lipoprotein e(P4) family</fullName>
    </submittedName>
</protein>
<keyword evidence="1 2" id="KW-0732">Signal</keyword>
<reference evidence="3 4" key="1">
    <citation type="submission" date="2021-06" db="EMBL/GenBank/DDBJ databases">
        <title>Ulceroglandular infection and bacteremia caused by Francisella salimarina in an immunocompromised patient, France.</title>
        <authorList>
            <person name="Hennebique A."/>
            <person name="Caspar Y."/>
            <person name="Maurin M."/>
            <person name="Boisset S."/>
            <person name="Pelloux I."/>
            <person name="Gallego-Hernanz M.P."/>
            <person name="Burucoa C."/>
            <person name="Cazenave-Roblot F."/>
            <person name="Plouzeau C."/>
            <person name="Rammaert B."/>
        </authorList>
    </citation>
    <scope>NUCLEOTIDE SEQUENCE [LARGE SCALE GENOMIC DNA]</scope>
    <source>
        <strain evidence="3 4">CHUGA-F75</strain>
    </source>
</reference>
<dbReference type="SUPFAM" id="SSF56784">
    <property type="entry name" value="HAD-like"/>
    <property type="match status" value="1"/>
</dbReference>
<gene>
    <name evidence="3" type="ORF">KQR59_05675</name>
</gene>
<dbReference type="AlphaFoldDB" id="A0AAJ4NM88"/>
<dbReference type="SFLD" id="SFLDS00003">
    <property type="entry name" value="Haloacid_Dehalogenase"/>
    <property type="match status" value="1"/>
</dbReference>
<keyword evidence="4" id="KW-1185">Reference proteome</keyword>
<keyword evidence="3" id="KW-0449">Lipoprotein</keyword>